<dbReference type="CDD" id="cd04085">
    <property type="entry name" value="delta_endotoxin_C"/>
    <property type="match status" value="1"/>
</dbReference>
<evidence type="ECO:0000313" key="9">
    <source>
        <dbReference type="EMBL" id="MDQ0555854.1"/>
    </source>
</evidence>
<dbReference type="InterPro" id="IPR008979">
    <property type="entry name" value="Galactose-bd-like_sf"/>
</dbReference>
<dbReference type="Pfam" id="PF03945">
    <property type="entry name" value="Endotoxin_N"/>
    <property type="match status" value="1"/>
</dbReference>
<comment type="caution">
    <text evidence="9">The sequence shown here is derived from an EMBL/GenBank/DDBJ whole genome shotgun (WGS) entry which is preliminary data.</text>
</comment>
<organism evidence="9 10">
    <name type="scientific">Paraclostridium ghonii</name>
    <dbReference type="NCBI Taxonomy" id="29358"/>
    <lineage>
        <taxon>Bacteria</taxon>
        <taxon>Bacillati</taxon>
        <taxon>Bacillota</taxon>
        <taxon>Clostridia</taxon>
        <taxon>Peptostreptococcales</taxon>
        <taxon>Peptostreptococcaceae</taxon>
        <taxon>Paraclostridium</taxon>
    </lineage>
</organism>
<name>A0ABU0MY67_9FIRM</name>
<evidence type="ECO:0000259" key="7">
    <source>
        <dbReference type="Pfam" id="PF03944"/>
    </source>
</evidence>
<dbReference type="InterPro" id="IPR001178">
    <property type="entry name" value="Pest_cryst_dom_II"/>
</dbReference>
<sequence length="623" mass="71007">MEQNYEQSNSTQTIQPFSAPSGVSTTISITATLLGMISGPAGGTLSIFGTIVNLLWPTSPGNQNVTWNDMMNYTAELVNQKLSEYAVQSAESELNGLKSSIETYRDAVKIFTKNVEVYGYSNPITAQSQATLISIISGVHQQFVNRITAAFTTNGYKTALLPGYASVATLHLLYLREIVIDHKKLGLDDQDFKYYTNQLYKKVKEYSDYCINTYNDGLNSQKQRGWSYFNKYRREMTLLVLDLIALFSNYDPNNYNPIYDQNKDIETFDVNLYSMETKTELTREIYSDVLNNDIKNIISTDHNTNENRFIPKPNLFEWLQEIKCVRRNYRNSNNNLYQFLSGHQLRTCYTPRGFQSFWGQFFGEDTSYPGTTVSYINMQPQSCKSINIESYHVLGINPLPPGWAQDLALDKVNITKMKFELTIGALSFGGDVSYTIRRNTVSNENNILSYMASYSQNETSHGYIFGFTHNSVDHDNVIAADKITQIPAVKGCELYRSNVVKGPCYTGGDIVDLYNPYEYQPNWDGVIKESRVKIDVKMQKSKRYKVRLYYASTSNTRLKLNDTVFTLDKTIDSYSDLANYGKLKHVDIGYVTGSNSTYSTIVLNKYEQDSTHVYLSKVEFIPE</sequence>
<evidence type="ECO:0000259" key="6">
    <source>
        <dbReference type="Pfam" id="PF00555"/>
    </source>
</evidence>
<dbReference type="Pfam" id="PF00555">
    <property type="entry name" value="Endotoxin_M"/>
    <property type="match status" value="1"/>
</dbReference>
<dbReference type="PANTHER" id="PTHR37003:SF2">
    <property type="entry name" value="PESTICIDAL CRYSTAL PROTEIN N-TERMINAL DOMAIN-CONTAINING PROTEIN"/>
    <property type="match status" value="1"/>
</dbReference>
<dbReference type="Proteomes" id="UP001232584">
    <property type="component" value="Unassembled WGS sequence"/>
</dbReference>
<dbReference type="InterPro" id="IPR005638">
    <property type="entry name" value="Pest_crys_dom-III"/>
</dbReference>
<dbReference type="InterPro" id="IPR036399">
    <property type="entry name" value="Pest_cryst_cen_dom_sf"/>
</dbReference>
<keyword evidence="4" id="KW-0843">Virulence</keyword>
<evidence type="ECO:0000256" key="5">
    <source>
        <dbReference type="SAM" id="MobiDB-lite"/>
    </source>
</evidence>
<reference evidence="9 10" key="1">
    <citation type="submission" date="2023-07" db="EMBL/GenBank/DDBJ databases">
        <title>Genomic Encyclopedia of Type Strains, Phase IV (KMG-IV): sequencing the most valuable type-strain genomes for metagenomic binning, comparative biology and taxonomic classification.</title>
        <authorList>
            <person name="Goeker M."/>
        </authorList>
    </citation>
    <scope>NUCLEOTIDE SEQUENCE [LARGE SCALE GENOMIC DNA]</scope>
    <source>
        <strain evidence="9 10">DSM 15049</strain>
    </source>
</reference>
<keyword evidence="3" id="KW-0749">Sporulation</keyword>
<gene>
    <name evidence="9" type="ORF">QOZ92_000967</name>
</gene>
<dbReference type="EMBL" id="JAUSWG010000003">
    <property type="protein sequence ID" value="MDQ0555854.1"/>
    <property type="molecule type" value="Genomic_DNA"/>
</dbReference>
<dbReference type="InterPro" id="IPR036716">
    <property type="entry name" value="Pest_crys_N_sf"/>
</dbReference>
<protein>
    <recommendedName>
        <fullName evidence="11">Crystaline entomocidal protoxin</fullName>
    </recommendedName>
</protein>
<keyword evidence="2" id="KW-0800">Toxin</keyword>
<evidence type="ECO:0000313" key="10">
    <source>
        <dbReference type="Proteomes" id="UP001232584"/>
    </source>
</evidence>
<dbReference type="SUPFAM" id="SSF49785">
    <property type="entry name" value="Galactose-binding domain-like"/>
    <property type="match status" value="1"/>
</dbReference>
<evidence type="ECO:0000256" key="3">
    <source>
        <dbReference type="ARBA" id="ARBA00022969"/>
    </source>
</evidence>
<dbReference type="RefSeq" id="WP_307503900.1">
    <property type="nucleotide sequence ID" value="NZ_BAAACE010000001.1"/>
</dbReference>
<dbReference type="InterPro" id="IPR038979">
    <property type="entry name" value="Pest_crys"/>
</dbReference>
<feature type="region of interest" description="Disordered" evidence="5">
    <location>
        <begin position="1"/>
        <end position="21"/>
    </location>
</feature>
<dbReference type="Gene3D" id="1.20.190.10">
    <property type="entry name" value="Pesticidal crystal protein, N-terminal domain"/>
    <property type="match status" value="1"/>
</dbReference>
<feature type="domain" description="Pesticidal crystal protein" evidence="7">
    <location>
        <begin position="483"/>
        <end position="622"/>
    </location>
</feature>
<proteinExistence type="inferred from homology"/>
<evidence type="ECO:0000259" key="8">
    <source>
        <dbReference type="Pfam" id="PF03945"/>
    </source>
</evidence>
<comment type="similarity">
    <text evidence="1">Belongs to the delta endotoxin family.</text>
</comment>
<dbReference type="Gene3D" id="2.100.10.10">
    <property type="entry name" value="Pesticidal crystal protein, central domain"/>
    <property type="match status" value="1"/>
</dbReference>
<evidence type="ECO:0000256" key="1">
    <source>
        <dbReference type="ARBA" id="ARBA00007819"/>
    </source>
</evidence>
<dbReference type="Gene3D" id="2.60.120.260">
    <property type="entry name" value="Galactose-binding domain-like"/>
    <property type="match status" value="1"/>
</dbReference>
<accession>A0ABU0MY67</accession>
<evidence type="ECO:0000256" key="4">
    <source>
        <dbReference type="ARBA" id="ARBA00023026"/>
    </source>
</evidence>
<dbReference type="PANTHER" id="PTHR37003">
    <property type="entry name" value="ENDOTOXIN_N DOMAIN-CONTAINING PROTEIN-RELATED"/>
    <property type="match status" value="1"/>
</dbReference>
<keyword evidence="10" id="KW-1185">Reference proteome</keyword>
<dbReference type="SUPFAM" id="SSF51096">
    <property type="entry name" value="delta-Endotoxin (insectocide), middle domain"/>
    <property type="match status" value="1"/>
</dbReference>
<dbReference type="SUPFAM" id="SSF56849">
    <property type="entry name" value="delta-Endotoxin (insectocide), N-terminal domain"/>
    <property type="match status" value="1"/>
</dbReference>
<feature type="domain" description="Pesticidal crystal protein" evidence="6">
    <location>
        <begin position="277"/>
        <end position="473"/>
    </location>
</feature>
<feature type="domain" description="Pesticidal crystal protein" evidence="8">
    <location>
        <begin position="33"/>
        <end position="251"/>
    </location>
</feature>
<dbReference type="InterPro" id="IPR005639">
    <property type="entry name" value="Pest_crys_dom_I"/>
</dbReference>
<evidence type="ECO:0000256" key="2">
    <source>
        <dbReference type="ARBA" id="ARBA00022656"/>
    </source>
</evidence>
<evidence type="ECO:0008006" key="11">
    <source>
        <dbReference type="Google" id="ProtNLM"/>
    </source>
</evidence>
<dbReference type="Pfam" id="PF03944">
    <property type="entry name" value="Endotoxin_C"/>
    <property type="match status" value="1"/>
</dbReference>